<evidence type="ECO:0000313" key="3">
    <source>
        <dbReference type="Proteomes" id="UP000218231"/>
    </source>
</evidence>
<comment type="caution">
    <text evidence="2">The sequence shown here is derived from an EMBL/GenBank/DDBJ whole genome shotgun (WGS) entry which is preliminary data.</text>
</comment>
<keyword evidence="3" id="KW-1185">Reference proteome</keyword>
<protein>
    <submittedName>
        <fullName evidence="2">Uncharacterized protein</fullName>
    </submittedName>
</protein>
<dbReference type="EMBL" id="LIAE01010641">
    <property type="protein sequence ID" value="PAV57413.1"/>
    <property type="molecule type" value="Genomic_DNA"/>
</dbReference>
<sequence>MKFSADNRKITTFGVEDENAFSAKITYPTDQAAPSAFLARDPSQPNDATKPQRPMIFATAVPKPYPTNGNGTLPHIPPRPTSEELKAVPNEGRSINGRISPASGPMQNGAPVVDRKNKPAEPPSNGSGIYKGGTNSETSGTNGSSKGINYQKDDVSKHIHEPGRGPAAGNGNQRESLRVKYSGGVL</sequence>
<proteinExistence type="predicted"/>
<organism evidence="2 3">
    <name type="scientific">Diploscapter pachys</name>
    <dbReference type="NCBI Taxonomy" id="2018661"/>
    <lineage>
        <taxon>Eukaryota</taxon>
        <taxon>Metazoa</taxon>
        <taxon>Ecdysozoa</taxon>
        <taxon>Nematoda</taxon>
        <taxon>Chromadorea</taxon>
        <taxon>Rhabditida</taxon>
        <taxon>Rhabditina</taxon>
        <taxon>Rhabditomorpha</taxon>
        <taxon>Rhabditoidea</taxon>
        <taxon>Rhabditidae</taxon>
        <taxon>Diploscapter</taxon>
    </lineage>
</organism>
<reference evidence="2 3" key="1">
    <citation type="journal article" date="2017" name="Curr. Biol.">
        <title>Genome architecture and evolution of a unichromosomal asexual nematode.</title>
        <authorList>
            <person name="Fradin H."/>
            <person name="Zegar C."/>
            <person name="Gutwein M."/>
            <person name="Lucas J."/>
            <person name="Kovtun M."/>
            <person name="Corcoran D."/>
            <person name="Baugh L.R."/>
            <person name="Kiontke K."/>
            <person name="Gunsalus K."/>
            <person name="Fitch D.H."/>
            <person name="Piano F."/>
        </authorList>
    </citation>
    <scope>NUCLEOTIDE SEQUENCE [LARGE SCALE GENOMIC DNA]</scope>
    <source>
        <strain evidence="2">PF1309</strain>
    </source>
</reference>
<accession>A0A2A2J732</accession>
<evidence type="ECO:0000256" key="1">
    <source>
        <dbReference type="SAM" id="MobiDB-lite"/>
    </source>
</evidence>
<feature type="compositionally biased region" description="Low complexity" evidence="1">
    <location>
        <begin position="132"/>
        <end position="147"/>
    </location>
</feature>
<dbReference type="Proteomes" id="UP000218231">
    <property type="component" value="Unassembled WGS sequence"/>
</dbReference>
<gene>
    <name evidence="2" type="ORF">WR25_12266</name>
</gene>
<feature type="compositionally biased region" description="Basic and acidic residues" evidence="1">
    <location>
        <begin position="151"/>
        <end position="163"/>
    </location>
</feature>
<feature type="region of interest" description="Disordered" evidence="1">
    <location>
        <begin position="34"/>
        <end position="186"/>
    </location>
</feature>
<evidence type="ECO:0000313" key="2">
    <source>
        <dbReference type="EMBL" id="PAV57413.1"/>
    </source>
</evidence>
<dbReference type="AlphaFoldDB" id="A0A2A2J732"/>
<name>A0A2A2J732_9BILA</name>